<dbReference type="InterPro" id="IPR036249">
    <property type="entry name" value="Thioredoxin-like_sf"/>
</dbReference>
<dbReference type="CDD" id="cd03018">
    <property type="entry name" value="PRX_AhpE_like"/>
    <property type="match status" value="1"/>
</dbReference>
<keyword evidence="1" id="KW-0560">Oxidoreductase</keyword>
<dbReference type="Pfam" id="PF00578">
    <property type="entry name" value="AhpC-TSA"/>
    <property type="match status" value="1"/>
</dbReference>
<comment type="caution">
    <text evidence="4">The sequence shown here is derived from an EMBL/GenBank/DDBJ whole genome shotgun (WGS) entry which is preliminary data.</text>
</comment>
<dbReference type="SUPFAM" id="SSF52833">
    <property type="entry name" value="Thioredoxin-like"/>
    <property type="match status" value="1"/>
</dbReference>
<feature type="domain" description="Thioredoxin" evidence="3">
    <location>
        <begin position="10"/>
        <end position="160"/>
    </location>
</feature>
<keyword evidence="5" id="KW-1185">Reference proteome</keyword>
<dbReference type="EMBL" id="JAVDQT010000004">
    <property type="protein sequence ID" value="MDR6433054.1"/>
    <property type="molecule type" value="Genomic_DNA"/>
</dbReference>
<keyword evidence="2" id="KW-0676">Redox-active center</keyword>
<gene>
    <name evidence="4" type="ORF">J2782_002800</name>
</gene>
<name>A0ABU1MAL3_9HYPH</name>
<dbReference type="InterPro" id="IPR000866">
    <property type="entry name" value="AhpC/TSA"/>
</dbReference>
<dbReference type="InterPro" id="IPR050455">
    <property type="entry name" value="Tpx_Peroxidase_subfamily"/>
</dbReference>
<dbReference type="PIRSF" id="PIRSF000239">
    <property type="entry name" value="AHPC"/>
    <property type="match status" value="1"/>
</dbReference>
<evidence type="ECO:0000313" key="4">
    <source>
        <dbReference type="EMBL" id="MDR6433054.1"/>
    </source>
</evidence>
<dbReference type="PANTHER" id="PTHR43110">
    <property type="entry name" value="THIOL PEROXIDASE"/>
    <property type="match status" value="1"/>
</dbReference>
<evidence type="ECO:0000259" key="3">
    <source>
        <dbReference type="PROSITE" id="PS51352"/>
    </source>
</evidence>
<sequence>MLEDYPVQALPAGTRAPDFRLPATADQTVSLADLRGSPVILAFYPADWSPVCGDQMGLYNEILPEFHRHGAQLLGVSVDGVWCHAAFAADRHLHFTLLADFEPKGGVAKRYGVYRPKEGIAERALFVIDAEGVVRWSYVSLLGINPGADGILAALDDLKSKN</sequence>
<reference evidence="4 5" key="1">
    <citation type="submission" date="2023-07" db="EMBL/GenBank/DDBJ databases">
        <title>Sorghum-associated microbial communities from plants grown in Nebraska, USA.</title>
        <authorList>
            <person name="Schachtman D."/>
        </authorList>
    </citation>
    <scope>NUCLEOTIDE SEQUENCE [LARGE SCALE GENOMIC DNA]</scope>
    <source>
        <strain evidence="4 5">DS1730</strain>
    </source>
</reference>
<organism evidence="4 5">
    <name type="scientific">Brucella pseudogrignonensis</name>
    <dbReference type="NCBI Taxonomy" id="419475"/>
    <lineage>
        <taxon>Bacteria</taxon>
        <taxon>Pseudomonadati</taxon>
        <taxon>Pseudomonadota</taxon>
        <taxon>Alphaproteobacteria</taxon>
        <taxon>Hyphomicrobiales</taxon>
        <taxon>Brucellaceae</taxon>
        <taxon>Brucella/Ochrobactrum group</taxon>
        <taxon>Brucella</taxon>
    </lineage>
</organism>
<evidence type="ECO:0000256" key="1">
    <source>
        <dbReference type="ARBA" id="ARBA00023002"/>
    </source>
</evidence>
<evidence type="ECO:0000313" key="5">
    <source>
        <dbReference type="Proteomes" id="UP001184614"/>
    </source>
</evidence>
<dbReference type="RefSeq" id="WP_310013516.1">
    <property type="nucleotide sequence ID" value="NZ_JAVDQT010000004.1"/>
</dbReference>
<proteinExistence type="predicted"/>
<protein>
    <submittedName>
        <fullName evidence="4">Peroxiredoxin</fullName>
    </submittedName>
</protein>
<dbReference type="PROSITE" id="PS51352">
    <property type="entry name" value="THIOREDOXIN_2"/>
    <property type="match status" value="1"/>
</dbReference>
<dbReference type="PANTHER" id="PTHR43110:SF1">
    <property type="entry name" value="THIOL PEROXIDASE"/>
    <property type="match status" value="1"/>
</dbReference>
<dbReference type="Gene3D" id="3.40.30.10">
    <property type="entry name" value="Glutaredoxin"/>
    <property type="match status" value="1"/>
</dbReference>
<evidence type="ECO:0000256" key="2">
    <source>
        <dbReference type="ARBA" id="ARBA00023284"/>
    </source>
</evidence>
<dbReference type="InterPro" id="IPR024706">
    <property type="entry name" value="Peroxiredoxin_AhpC-typ"/>
</dbReference>
<dbReference type="Proteomes" id="UP001184614">
    <property type="component" value="Unassembled WGS sequence"/>
</dbReference>
<accession>A0ABU1MAL3</accession>
<dbReference type="InterPro" id="IPR013766">
    <property type="entry name" value="Thioredoxin_domain"/>
</dbReference>